<sequence>MFALLALNVPNTTIAVPSSTTSGTNTSSPASTIPAKKKTSIGAIIGGVVGGLCVIGVAVAAALMWMHRSRKLTRTHEKAQDILAEPEPFIYNTVPQFPSSYSIDNLQSVSVPSGPAQVVEASAFHSMHLPSKVQERIVYNPSTRHPTPAASAISGASRSPVTSNGGSGYANSAGPGGSISTTDVQELRTQVENLQRVVQGIQLDNMEPPPVYMG</sequence>
<dbReference type="Proteomes" id="UP000250043">
    <property type="component" value="Unassembled WGS sequence"/>
</dbReference>
<feature type="transmembrane region" description="Helical" evidence="2">
    <location>
        <begin position="39"/>
        <end position="65"/>
    </location>
</feature>
<evidence type="ECO:0000313" key="4">
    <source>
        <dbReference type="Proteomes" id="UP000250043"/>
    </source>
</evidence>
<keyword evidence="2" id="KW-0812">Transmembrane</keyword>
<keyword evidence="4" id="KW-1185">Reference proteome</keyword>
<gene>
    <name evidence="3" type="ORF">OBBRIDRAFT_524174</name>
</gene>
<feature type="region of interest" description="Disordered" evidence="1">
    <location>
        <begin position="143"/>
        <end position="181"/>
    </location>
</feature>
<dbReference type="EMBL" id="KV722385">
    <property type="protein sequence ID" value="OCH91423.1"/>
    <property type="molecule type" value="Genomic_DNA"/>
</dbReference>
<protein>
    <submittedName>
        <fullName evidence="3">Uncharacterized protein</fullName>
    </submittedName>
</protein>
<accession>A0A8E2DNU0</accession>
<evidence type="ECO:0000256" key="2">
    <source>
        <dbReference type="SAM" id="Phobius"/>
    </source>
</evidence>
<proteinExistence type="predicted"/>
<keyword evidence="2" id="KW-0472">Membrane</keyword>
<keyword evidence="2" id="KW-1133">Transmembrane helix</keyword>
<organism evidence="3 4">
    <name type="scientific">Obba rivulosa</name>
    <dbReference type="NCBI Taxonomy" id="1052685"/>
    <lineage>
        <taxon>Eukaryota</taxon>
        <taxon>Fungi</taxon>
        <taxon>Dikarya</taxon>
        <taxon>Basidiomycota</taxon>
        <taxon>Agaricomycotina</taxon>
        <taxon>Agaricomycetes</taxon>
        <taxon>Polyporales</taxon>
        <taxon>Gelatoporiaceae</taxon>
        <taxon>Obba</taxon>
    </lineage>
</organism>
<evidence type="ECO:0000256" key="1">
    <source>
        <dbReference type="SAM" id="MobiDB-lite"/>
    </source>
</evidence>
<evidence type="ECO:0000313" key="3">
    <source>
        <dbReference type="EMBL" id="OCH91423.1"/>
    </source>
</evidence>
<reference evidence="3 4" key="1">
    <citation type="submission" date="2016-07" db="EMBL/GenBank/DDBJ databases">
        <title>Draft genome of the white-rot fungus Obba rivulosa 3A-2.</title>
        <authorList>
            <consortium name="DOE Joint Genome Institute"/>
            <person name="Miettinen O."/>
            <person name="Riley R."/>
            <person name="Acob R."/>
            <person name="Barry K."/>
            <person name="Cullen D."/>
            <person name="De Vries R."/>
            <person name="Hainaut M."/>
            <person name="Hatakka A."/>
            <person name="Henrissat B."/>
            <person name="Hilden K."/>
            <person name="Kuo R."/>
            <person name="Labutti K."/>
            <person name="Lipzen A."/>
            <person name="Makela M.R."/>
            <person name="Sandor L."/>
            <person name="Spatafora J.W."/>
            <person name="Grigoriev I.V."/>
            <person name="Hibbett D.S."/>
        </authorList>
    </citation>
    <scope>NUCLEOTIDE SEQUENCE [LARGE SCALE GENOMIC DNA]</scope>
    <source>
        <strain evidence="3 4">3A-2</strain>
    </source>
</reference>
<name>A0A8E2DNU0_9APHY</name>
<dbReference type="AlphaFoldDB" id="A0A8E2DNU0"/>